<feature type="compositionally biased region" description="Pro residues" evidence="1">
    <location>
        <begin position="119"/>
        <end position="178"/>
    </location>
</feature>
<evidence type="ECO:0000313" key="3">
    <source>
        <dbReference type="Proteomes" id="UP000324015"/>
    </source>
</evidence>
<accession>A0A5P2CSX1</accession>
<dbReference type="Proteomes" id="UP000324015">
    <property type="component" value="Chromosome"/>
</dbReference>
<name>A0A5P2CSX1_STRVZ</name>
<reference evidence="2 3" key="1">
    <citation type="submission" date="2018-05" db="EMBL/GenBank/DDBJ databases">
        <title>Streptomyces venezuelae.</title>
        <authorList>
            <person name="Kim W."/>
            <person name="Lee N."/>
            <person name="Cho B.-K."/>
        </authorList>
    </citation>
    <scope>NUCLEOTIDE SEQUENCE [LARGE SCALE GENOMIC DNA]</scope>
    <source>
        <strain evidence="2 3">ATCC 14585</strain>
    </source>
</reference>
<sequence length="436" mass="46428">MVYVRTPAGDGSLGGAGLGQGPVRPPSRGCAGAARSAAAHDDASAALIAQLRLPITSAQTALQARRADELRHLFRALDAATARRLAARLDDRTDALATFFDCELSTPLRAELRSLLVRPPEPAAVPPPRPPTPRTPGPGPGPTPWTPGVPPLIPPPAPDPPPRPVPPRPPLRPYPPPRDIFDFRRPTGPGISVTDLLDRARQVLDLALAAGVTGAAVAALGAALNGATQLAGLIGGSGIGTGLVFDPATGKLSMAPFPPDTDPHYLTLRARATALRRPEWGQLEQRLQEVARFEDVVRERARDARGRWQKPQPGDKPPGAPFEDVVCDRVRRAFPYSARSVHVRAFVVRGQPHGGMGSRVIIDCVGSRRPHGGLRLFEAKSGGSLRRHQIFEYPRLERNGGIIVSDRGPYHAGQRIPAGTPVTIITPANIDLILPP</sequence>
<evidence type="ECO:0000256" key="1">
    <source>
        <dbReference type="SAM" id="MobiDB-lite"/>
    </source>
</evidence>
<gene>
    <name evidence="2" type="ORF">DEJ49_31070</name>
</gene>
<organism evidence="2 3">
    <name type="scientific">Streptomyces venezuelae</name>
    <dbReference type="NCBI Taxonomy" id="54571"/>
    <lineage>
        <taxon>Bacteria</taxon>
        <taxon>Bacillati</taxon>
        <taxon>Actinomycetota</taxon>
        <taxon>Actinomycetes</taxon>
        <taxon>Kitasatosporales</taxon>
        <taxon>Streptomycetaceae</taxon>
        <taxon>Streptomyces</taxon>
    </lineage>
</organism>
<protein>
    <submittedName>
        <fullName evidence="2">Uncharacterized protein</fullName>
    </submittedName>
</protein>
<dbReference type="PRINTS" id="PR01217">
    <property type="entry name" value="PRICHEXTENSN"/>
</dbReference>
<proteinExistence type="predicted"/>
<feature type="region of interest" description="Disordered" evidence="1">
    <location>
        <begin position="302"/>
        <end position="322"/>
    </location>
</feature>
<evidence type="ECO:0000313" key="2">
    <source>
        <dbReference type="EMBL" id="QES44848.1"/>
    </source>
</evidence>
<feature type="region of interest" description="Disordered" evidence="1">
    <location>
        <begin position="119"/>
        <end position="187"/>
    </location>
</feature>
<dbReference type="EMBL" id="CP029191">
    <property type="protein sequence ID" value="QES44848.1"/>
    <property type="molecule type" value="Genomic_DNA"/>
</dbReference>
<dbReference type="AlphaFoldDB" id="A0A5P2CSX1"/>
<dbReference type="RefSeq" id="WP_150187172.1">
    <property type="nucleotide sequence ID" value="NZ_CP029191.1"/>
</dbReference>